<dbReference type="CDD" id="cd03441">
    <property type="entry name" value="R_hydratase_like"/>
    <property type="match status" value="1"/>
</dbReference>
<organism evidence="2 3">
    <name type="scientific">Cohnella zeiphila</name>
    <dbReference type="NCBI Taxonomy" id="2761120"/>
    <lineage>
        <taxon>Bacteria</taxon>
        <taxon>Bacillati</taxon>
        <taxon>Bacillota</taxon>
        <taxon>Bacilli</taxon>
        <taxon>Bacillales</taxon>
        <taxon>Paenibacillaceae</taxon>
        <taxon>Cohnella</taxon>
    </lineage>
</organism>
<dbReference type="InterPro" id="IPR029069">
    <property type="entry name" value="HotDog_dom_sf"/>
</dbReference>
<comment type="caution">
    <text evidence="2">The sequence shown here is derived from an EMBL/GenBank/DDBJ whole genome shotgun (WGS) entry which is preliminary data.</text>
</comment>
<dbReference type="Gene3D" id="3.10.129.10">
    <property type="entry name" value="Hotdog Thioesterase"/>
    <property type="match status" value="1"/>
</dbReference>
<dbReference type="SUPFAM" id="SSF54637">
    <property type="entry name" value="Thioesterase/thiol ester dehydrase-isomerase"/>
    <property type="match status" value="1"/>
</dbReference>
<accession>A0A7X0SX62</accession>
<evidence type="ECO:0000259" key="1">
    <source>
        <dbReference type="Pfam" id="PF01575"/>
    </source>
</evidence>
<evidence type="ECO:0000313" key="3">
    <source>
        <dbReference type="Proteomes" id="UP000564644"/>
    </source>
</evidence>
<evidence type="ECO:0000313" key="2">
    <source>
        <dbReference type="EMBL" id="MBB6735558.1"/>
    </source>
</evidence>
<sequence length="116" mass="12926">MKKKVTAEAIRQYADASRDSAAFHFNPEAAKKAGFKRPIAHGMYIMGLAHSLYLSENPTHWIQSTQMTFVRPLMSESLVDFAFELMNEEVQVTVAEENGEVIARGCFTVGGVLDNE</sequence>
<dbReference type="InterPro" id="IPR002539">
    <property type="entry name" value="MaoC-like_dom"/>
</dbReference>
<dbReference type="Pfam" id="PF01575">
    <property type="entry name" value="MaoC_dehydratas"/>
    <property type="match status" value="1"/>
</dbReference>
<name>A0A7X0SX62_9BACL</name>
<dbReference type="EMBL" id="JACJVO010000051">
    <property type="protein sequence ID" value="MBB6735558.1"/>
    <property type="molecule type" value="Genomic_DNA"/>
</dbReference>
<dbReference type="GO" id="GO:0019171">
    <property type="term" value="F:(3R)-hydroxyacyl-[acyl-carrier-protein] dehydratase activity"/>
    <property type="evidence" value="ECO:0007669"/>
    <property type="project" value="TreeGrafter"/>
</dbReference>
<dbReference type="AlphaFoldDB" id="A0A7X0SX62"/>
<protein>
    <submittedName>
        <fullName evidence="2">MaoC family dehydratase</fullName>
    </submittedName>
</protein>
<gene>
    <name evidence="2" type="ORF">H7C18_32075</name>
</gene>
<dbReference type="InterPro" id="IPR050965">
    <property type="entry name" value="UPF0336/Enoyl-CoA_hydratase"/>
</dbReference>
<proteinExistence type="predicted"/>
<reference evidence="2 3" key="1">
    <citation type="submission" date="2020-08" db="EMBL/GenBank/DDBJ databases">
        <title>Cohnella phylogeny.</title>
        <authorList>
            <person name="Dunlap C."/>
        </authorList>
    </citation>
    <scope>NUCLEOTIDE SEQUENCE [LARGE SCALE GENOMIC DNA]</scope>
    <source>
        <strain evidence="2 3">CBP 2801</strain>
    </source>
</reference>
<dbReference type="PANTHER" id="PTHR43437:SF3">
    <property type="entry name" value="HYDROXYACYL-THIOESTER DEHYDRATASE TYPE 2, MITOCHONDRIAL"/>
    <property type="match status" value="1"/>
</dbReference>
<dbReference type="GO" id="GO:0006633">
    <property type="term" value="P:fatty acid biosynthetic process"/>
    <property type="evidence" value="ECO:0007669"/>
    <property type="project" value="TreeGrafter"/>
</dbReference>
<keyword evidence="3" id="KW-1185">Reference proteome</keyword>
<feature type="domain" description="MaoC-like" evidence="1">
    <location>
        <begin position="3"/>
        <end position="88"/>
    </location>
</feature>
<dbReference type="PANTHER" id="PTHR43437">
    <property type="entry name" value="HYDROXYACYL-THIOESTER DEHYDRATASE TYPE 2, MITOCHONDRIAL-RELATED"/>
    <property type="match status" value="1"/>
</dbReference>
<dbReference type="RefSeq" id="WP_185133211.1">
    <property type="nucleotide sequence ID" value="NZ_JACJVO010000051.1"/>
</dbReference>
<dbReference type="Proteomes" id="UP000564644">
    <property type="component" value="Unassembled WGS sequence"/>
</dbReference>